<name>A0A1A7C649_9BURK</name>
<sequence length="392" mass="43247">MVNVISSCLGAGKKYLVRRRSTGLLLCAAAGLAACKPDTQGSYAIYNYSGKPVISANVLGSSGNHAVSRDRIADQKIGVFGSVGSFKKEGSITLEWIAGEGRATWYSVSLPVKVEQAGGKMVEIYMRPDHFICASLIADIRPGTDSEELARARQDRSKLSCAQAVALPPLRPGMASGLRRSTATYSRLRLEDGGTDKISYPILMHHSGQVALRYEKKYRQQDVPGYIDEFQALDLLGKNAGWLVTADLKDNRAGWFIVSGDSSAWKSRFVGEVRGAQRRLSDDRLYYDADVVVDTKTADVFMLPELRGIDYSVMGQSPDGRHLAIYWRRDNMVAHAPGLPAFNMGMIELETGKLLDVQIAHLPPLPEKQYAMVFYGAWYKQHCSWAPLLTCR</sequence>
<evidence type="ECO:0000313" key="2">
    <source>
        <dbReference type="Proteomes" id="UP000092713"/>
    </source>
</evidence>
<evidence type="ECO:0000313" key="1">
    <source>
        <dbReference type="EMBL" id="OBV39793.1"/>
    </source>
</evidence>
<protein>
    <submittedName>
        <fullName evidence="1">Uncharacterized protein</fullName>
    </submittedName>
</protein>
<reference evidence="1 2" key="1">
    <citation type="submission" date="2016-04" db="EMBL/GenBank/DDBJ databases">
        <title>Draft genome sequence of Janthinobacterium psychrotolerans sp. nov., isolated from freshwater sediments in Denmark.</title>
        <authorList>
            <person name="Gong X."/>
            <person name="Skrivergaard S."/>
            <person name="Korsgaard B.S."/>
            <person name="Schreiber L."/>
            <person name="Marshall I.P."/>
            <person name="Finster K."/>
            <person name="Schramm A."/>
        </authorList>
    </citation>
    <scope>NUCLEOTIDE SEQUENCE [LARGE SCALE GENOMIC DNA]</scope>
    <source>
        <strain evidence="1 2">S3-2</strain>
    </source>
</reference>
<keyword evidence="2" id="KW-1185">Reference proteome</keyword>
<proteinExistence type="predicted"/>
<comment type="caution">
    <text evidence="1">The sequence shown here is derived from an EMBL/GenBank/DDBJ whole genome shotgun (WGS) entry which is preliminary data.</text>
</comment>
<dbReference type="Proteomes" id="UP000092713">
    <property type="component" value="Unassembled WGS sequence"/>
</dbReference>
<dbReference type="AlphaFoldDB" id="A0A1A7C649"/>
<accession>A0A1A7C649</accession>
<organism evidence="1 2">
    <name type="scientific">Janthinobacterium psychrotolerans</name>
    <dbReference type="NCBI Taxonomy" id="1747903"/>
    <lineage>
        <taxon>Bacteria</taxon>
        <taxon>Pseudomonadati</taxon>
        <taxon>Pseudomonadota</taxon>
        <taxon>Betaproteobacteria</taxon>
        <taxon>Burkholderiales</taxon>
        <taxon>Oxalobacteraceae</taxon>
        <taxon>Janthinobacterium</taxon>
    </lineage>
</organism>
<dbReference type="RefSeq" id="WP_150127733.1">
    <property type="nucleotide sequence ID" value="NZ_LOCQ01000051.1"/>
</dbReference>
<dbReference type="EMBL" id="LOCQ01000051">
    <property type="protein sequence ID" value="OBV39793.1"/>
    <property type="molecule type" value="Genomic_DNA"/>
</dbReference>
<gene>
    <name evidence="1" type="ORF">ASR47_101215</name>
</gene>